<dbReference type="PRINTS" id="PR00080">
    <property type="entry name" value="SDRFAMILY"/>
</dbReference>
<dbReference type="STRING" id="83767.SAMN05660652_03319"/>
<dbReference type="InterPro" id="IPR002347">
    <property type="entry name" value="SDR_fam"/>
</dbReference>
<dbReference type="SMART" id="SM00822">
    <property type="entry name" value="PKS_KR"/>
    <property type="match status" value="1"/>
</dbReference>
<dbReference type="SUPFAM" id="SSF51735">
    <property type="entry name" value="NAD(P)-binding Rossmann-fold domains"/>
    <property type="match status" value="1"/>
</dbReference>
<proteinExistence type="inferred from homology"/>
<keyword evidence="5" id="KW-1185">Reference proteome</keyword>
<evidence type="ECO:0000313" key="5">
    <source>
        <dbReference type="Proteomes" id="UP000198607"/>
    </source>
</evidence>
<evidence type="ECO:0000313" key="4">
    <source>
        <dbReference type="EMBL" id="SDI37262.1"/>
    </source>
</evidence>
<evidence type="ECO:0000259" key="3">
    <source>
        <dbReference type="SMART" id="SM00822"/>
    </source>
</evidence>
<dbReference type="EMBL" id="FNCY01000017">
    <property type="protein sequence ID" value="SDI37262.1"/>
    <property type="molecule type" value="Genomic_DNA"/>
</dbReference>
<accession>A0A1G8K1C9</accession>
<dbReference type="PANTHER" id="PTHR42760:SF115">
    <property type="entry name" value="3-OXOACYL-[ACYL-CARRIER-PROTEIN] REDUCTASE FABG"/>
    <property type="match status" value="1"/>
</dbReference>
<evidence type="ECO:0000256" key="1">
    <source>
        <dbReference type="ARBA" id="ARBA00006484"/>
    </source>
</evidence>
<dbReference type="Gene3D" id="3.40.50.720">
    <property type="entry name" value="NAD(P)-binding Rossmann-like Domain"/>
    <property type="match status" value="1"/>
</dbReference>
<dbReference type="InterPro" id="IPR036291">
    <property type="entry name" value="NAD(P)-bd_dom_sf"/>
</dbReference>
<feature type="domain" description="Ketoreductase" evidence="3">
    <location>
        <begin position="10"/>
        <end position="192"/>
    </location>
</feature>
<dbReference type="PANTHER" id="PTHR42760">
    <property type="entry name" value="SHORT-CHAIN DEHYDROGENASES/REDUCTASES FAMILY MEMBER"/>
    <property type="match status" value="1"/>
</dbReference>
<dbReference type="OrthoDB" id="9806974at2"/>
<comment type="similarity">
    <text evidence="1">Belongs to the short-chain dehydrogenases/reductases (SDR) family.</text>
</comment>
<dbReference type="AlphaFoldDB" id="A0A1G8K1C9"/>
<organism evidence="4 5">
    <name type="scientific">Propionivibrio dicarboxylicus</name>
    <dbReference type="NCBI Taxonomy" id="83767"/>
    <lineage>
        <taxon>Bacteria</taxon>
        <taxon>Pseudomonadati</taxon>
        <taxon>Pseudomonadota</taxon>
        <taxon>Betaproteobacteria</taxon>
        <taxon>Rhodocyclales</taxon>
        <taxon>Rhodocyclaceae</taxon>
        <taxon>Propionivibrio</taxon>
    </lineage>
</organism>
<gene>
    <name evidence="4" type="ORF">SAMN05660652_03319</name>
</gene>
<dbReference type="PRINTS" id="PR00081">
    <property type="entry name" value="GDHRDH"/>
</dbReference>
<dbReference type="Pfam" id="PF13561">
    <property type="entry name" value="adh_short_C2"/>
    <property type="match status" value="1"/>
</dbReference>
<dbReference type="Proteomes" id="UP000198607">
    <property type="component" value="Unassembled WGS sequence"/>
</dbReference>
<dbReference type="FunFam" id="3.40.50.720:FF:000084">
    <property type="entry name" value="Short-chain dehydrogenase reductase"/>
    <property type="match status" value="1"/>
</dbReference>
<dbReference type="GO" id="GO:0016616">
    <property type="term" value="F:oxidoreductase activity, acting on the CH-OH group of donors, NAD or NADP as acceptor"/>
    <property type="evidence" value="ECO:0007669"/>
    <property type="project" value="TreeGrafter"/>
</dbReference>
<evidence type="ECO:0000256" key="2">
    <source>
        <dbReference type="ARBA" id="ARBA00023002"/>
    </source>
</evidence>
<sequence length="259" mass="27228">MTDMFSLAGKNAVVIGGAGGIGQAIAQGLAQSGARVAIASRNVESLQRAVDEIKAASGMEVAYYTVDAGDEESIKALVDKMEQEVGRIDILVNAQGINKKFNAEEFPMDAFKQLFDINVAGVMMCCKHFGKHMIKNGYGKIVNVSSVRGKIATAAPGNAGYCGTKGALDMLTRQLASEFGKYNITVNGIGPTLTETPMMTEILNGRGPNARKEIADKHPMKRMGLPGDCVGPAIFLSSEASCFVTGNIIYPDGGLTAVG</sequence>
<dbReference type="RefSeq" id="WP_091939188.1">
    <property type="nucleotide sequence ID" value="NZ_FNCY01000017.1"/>
</dbReference>
<keyword evidence="2" id="KW-0560">Oxidoreductase</keyword>
<protein>
    <submittedName>
        <fullName evidence="4">Gluconate 5-dehydrogenase</fullName>
    </submittedName>
</protein>
<dbReference type="InterPro" id="IPR057326">
    <property type="entry name" value="KR_dom"/>
</dbReference>
<name>A0A1G8K1C9_9RHOO</name>
<reference evidence="4 5" key="1">
    <citation type="submission" date="2016-10" db="EMBL/GenBank/DDBJ databases">
        <authorList>
            <person name="de Groot N.N."/>
        </authorList>
    </citation>
    <scope>NUCLEOTIDE SEQUENCE [LARGE SCALE GENOMIC DNA]</scope>
    <source>
        <strain evidence="4 5">DSM 5885</strain>
    </source>
</reference>